<reference evidence="1 2" key="1">
    <citation type="journal article" date="2012" name="PLoS Pathog.">
        <title>Diverse lifestyles and strategies of plant pathogenesis encoded in the genomes of eighteen Dothideomycetes fungi.</title>
        <authorList>
            <person name="Ohm R.A."/>
            <person name="Feau N."/>
            <person name="Henrissat B."/>
            <person name="Schoch C.L."/>
            <person name="Horwitz B.A."/>
            <person name="Barry K.W."/>
            <person name="Condon B.J."/>
            <person name="Copeland A.C."/>
            <person name="Dhillon B."/>
            <person name="Glaser F."/>
            <person name="Hesse C.N."/>
            <person name="Kosti I."/>
            <person name="LaButti K."/>
            <person name="Lindquist E.A."/>
            <person name="Lucas S."/>
            <person name="Salamov A.A."/>
            <person name="Bradshaw R.E."/>
            <person name="Ciuffetti L."/>
            <person name="Hamelin R.C."/>
            <person name="Kema G.H.J."/>
            <person name="Lawrence C."/>
            <person name="Scott J.A."/>
            <person name="Spatafora J.W."/>
            <person name="Turgeon B.G."/>
            <person name="de Wit P.J.G.M."/>
            <person name="Zhong S."/>
            <person name="Goodwin S.B."/>
            <person name="Grigoriev I.V."/>
        </authorList>
    </citation>
    <scope>NUCLEOTIDE SEQUENCE [LARGE SCALE GENOMIC DNA]</scope>
    <source>
        <strain evidence="2">C5 / ATCC 48332 / race O</strain>
    </source>
</reference>
<dbReference type="STRING" id="701091.M2UQU1"/>
<reference evidence="2" key="2">
    <citation type="journal article" date="2013" name="PLoS Genet.">
        <title>Comparative genome structure, secondary metabolite, and effector coding capacity across Cochliobolus pathogens.</title>
        <authorList>
            <person name="Condon B.J."/>
            <person name="Leng Y."/>
            <person name="Wu D."/>
            <person name="Bushley K.E."/>
            <person name="Ohm R.A."/>
            <person name="Otillar R."/>
            <person name="Martin J."/>
            <person name="Schackwitz W."/>
            <person name="Grimwood J."/>
            <person name="MohdZainudin N."/>
            <person name="Xue C."/>
            <person name="Wang R."/>
            <person name="Manning V.A."/>
            <person name="Dhillon B."/>
            <person name="Tu Z.J."/>
            <person name="Steffenson B.J."/>
            <person name="Salamov A."/>
            <person name="Sun H."/>
            <person name="Lowry S."/>
            <person name="LaButti K."/>
            <person name="Han J."/>
            <person name="Copeland A."/>
            <person name="Lindquist E."/>
            <person name="Barry K."/>
            <person name="Schmutz J."/>
            <person name="Baker S.E."/>
            <person name="Ciuffetti L.M."/>
            <person name="Grigoriev I.V."/>
            <person name="Zhong S."/>
            <person name="Turgeon B.G."/>
        </authorList>
    </citation>
    <scope>NUCLEOTIDE SEQUENCE [LARGE SCALE GENOMIC DNA]</scope>
    <source>
        <strain evidence="2">C5 / ATCC 48332 / race O</strain>
    </source>
</reference>
<dbReference type="HOGENOM" id="CLU_099931_0_0_1"/>
<dbReference type="eggNOG" id="ENOG502SSCH">
    <property type="taxonomic scope" value="Eukaryota"/>
</dbReference>
<evidence type="ECO:0000313" key="2">
    <source>
        <dbReference type="Proteomes" id="UP000016936"/>
    </source>
</evidence>
<accession>M2UQU1</accession>
<dbReference type="Proteomes" id="UP000016936">
    <property type="component" value="Unassembled WGS sequence"/>
</dbReference>
<dbReference type="OrthoDB" id="1658288at2759"/>
<protein>
    <submittedName>
        <fullName evidence="1">Uncharacterized protein</fullName>
    </submittedName>
</protein>
<keyword evidence="2" id="KW-1185">Reference proteome</keyword>
<dbReference type="InterPro" id="IPR046670">
    <property type="entry name" value="DUF6540"/>
</dbReference>
<dbReference type="OMA" id="QEWTMEF"/>
<proteinExistence type="predicted"/>
<dbReference type="AlphaFoldDB" id="M2UQU1"/>
<name>M2UQU1_COCH5</name>
<sequence>MPSRPIFLIIYAAPPGRRSHFSIWVPTTENARGGTIIHVVGAPMLGFSLEFKRDYKPDTTWRTIEMIPIGNVMDQHLHLSESNSEASDMPCNDIERAATQVQPPRANPNFLTVCIQTTSSDCQTWMLEYVRHLVAIGYLDEAAINIVQSKQDPPQVGVGLRSIADAQQSQQ</sequence>
<dbReference type="EMBL" id="KB445578">
    <property type="protein sequence ID" value="EMD90273.1"/>
    <property type="molecule type" value="Genomic_DNA"/>
</dbReference>
<gene>
    <name evidence="1" type="ORF">COCHEDRAFT_1106884</name>
</gene>
<organism evidence="1 2">
    <name type="scientific">Cochliobolus heterostrophus (strain C5 / ATCC 48332 / race O)</name>
    <name type="common">Southern corn leaf blight fungus</name>
    <name type="synonym">Bipolaris maydis</name>
    <dbReference type="NCBI Taxonomy" id="701091"/>
    <lineage>
        <taxon>Eukaryota</taxon>
        <taxon>Fungi</taxon>
        <taxon>Dikarya</taxon>
        <taxon>Ascomycota</taxon>
        <taxon>Pezizomycotina</taxon>
        <taxon>Dothideomycetes</taxon>
        <taxon>Pleosporomycetidae</taxon>
        <taxon>Pleosporales</taxon>
        <taxon>Pleosporineae</taxon>
        <taxon>Pleosporaceae</taxon>
        <taxon>Bipolaris</taxon>
    </lineage>
</organism>
<dbReference type="Pfam" id="PF20174">
    <property type="entry name" value="DUF6540"/>
    <property type="match status" value="1"/>
</dbReference>
<evidence type="ECO:0000313" key="1">
    <source>
        <dbReference type="EMBL" id="EMD90273.1"/>
    </source>
</evidence>